<protein>
    <submittedName>
        <fullName evidence="1">Uncharacterized protein</fullName>
    </submittedName>
</protein>
<evidence type="ECO:0000313" key="1">
    <source>
        <dbReference type="EMBL" id="KRX14236.1"/>
    </source>
</evidence>
<gene>
    <name evidence="1" type="ORF">T07_6408</name>
</gene>
<comment type="caution">
    <text evidence="1">The sequence shown here is derived from an EMBL/GenBank/DDBJ whole genome shotgun (WGS) entry which is preliminary data.</text>
</comment>
<dbReference type="EMBL" id="JYDL01000167">
    <property type="protein sequence ID" value="KRX14236.1"/>
    <property type="molecule type" value="Genomic_DNA"/>
</dbReference>
<keyword evidence="2" id="KW-1185">Reference proteome</keyword>
<reference evidence="1 2" key="1">
    <citation type="submission" date="2015-01" db="EMBL/GenBank/DDBJ databases">
        <title>Evolution of Trichinella species and genotypes.</title>
        <authorList>
            <person name="Korhonen P.K."/>
            <person name="Edoardo P."/>
            <person name="Giuseppe L.R."/>
            <person name="Gasser R.B."/>
        </authorList>
    </citation>
    <scope>NUCLEOTIDE SEQUENCE [LARGE SCALE GENOMIC DNA]</scope>
    <source>
        <strain evidence="1">ISS37</strain>
    </source>
</reference>
<sequence>MALMCCGTSAYRRRIDSLLTSCTQALSPTVHRTSSNVCFLSSLASVAAMVAISLQPQGSCP</sequence>
<name>A0A0V0RID1_9BILA</name>
<organism evidence="1 2">
    <name type="scientific">Trichinella nelsoni</name>
    <dbReference type="NCBI Taxonomy" id="6336"/>
    <lineage>
        <taxon>Eukaryota</taxon>
        <taxon>Metazoa</taxon>
        <taxon>Ecdysozoa</taxon>
        <taxon>Nematoda</taxon>
        <taxon>Enoplea</taxon>
        <taxon>Dorylaimia</taxon>
        <taxon>Trichinellida</taxon>
        <taxon>Trichinellidae</taxon>
        <taxon>Trichinella</taxon>
    </lineage>
</organism>
<dbReference type="Proteomes" id="UP000054630">
    <property type="component" value="Unassembled WGS sequence"/>
</dbReference>
<accession>A0A0V0RID1</accession>
<evidence type="ECO:0000313" key="2">
    <source>
        <dbReference type="Proteomes" id="UP000054630"/>
    </source>
</evidence>
<dbReference type="AlphaFoldDB" id="A0A0V0RID1"/>
<proteinExistence type="predicted"/>